<evidence type="ECO:0000313" key="3">
    <source>
        <dbReference type="EMBL" id="CAH9096777.1"/>
    </source>
</evidence>
<protein>
    <submittedName>
        <fullName evidence="3">Uncharacterized protein</fullName>
    </submittedName>
</protein>
<feature type="compositionally biased region" description="Low complexity" evidence="1">
    <location>
        <begin position="91"/>
        <end position="103"/>
    </location>
</feature>
<dbReference type="EMBL" id="CAMAPE010000035">
    <property type="protein sequence ID" value="CAH9096777.1"/>
    <property type="molecule type" value="Genomic_DNA"/>
</dbReference>
<keyword evidence="4" id="KW-1185">Reference proteome</keyword>
<keyword evidence="2" id="KW-0732">Signal</keyword>
<sequence>MAVISHLGALIVLLSFLSLFHDSRAARFLGVLNHQPAAEKRFHLQSQTTTEERLDHNGAANDGKESAKETNGEHLHHDEEKNKIINNKYGVASSSSEASSAVSNLADKMMKTKKEKKKEEEGKGDEVITEAAVFNLDYLPPKTHPPIHN</sequence>
<evidence type="ECO:0000256" key="2">
    <source>
        <dbReference type="SAM" id="SignalP"/>
    </source>
</evidence>
<evidence type="ECO:0000313" key="4">
    <source>
        <dbReference type="Proteomes" id="UP001152484"/>
    </source>
</evidence>
<dbReference type="PANTHER" id="PTHR34961:SF1">
    <property type="entry name" value="ROOT MERISTEM GROWTH FACTOR 10"/>
    <property type="match status" value="1"/>
</dbReference>
<dbReference type="InterPro" id="IPR053313">
    <property type="entry name" value="RGF"/>
</dbReference>
<comment type="caution">
    <text evidence="3">The sequence shown here is derived from an EMBL/GenBank/DDBJ whole genome shotgun (WGS) entry which is preliminary data.</text>
</comment>
<dbReference type="AlphaFoldDB" id="A0A9P1ED81"/>
<feature type="compositionally biased region" description="Basic and acidic residues" evidence="1">
    <location>
        <begin position="50"/>
        <end position="83"/>
    </location>
</feature>
<dbReference type="OrthoDB" id="689613at2759"/>
<feature type="compositionally biased region" description="Basic and acidic residues" evidence="1">
    <location>
        <begin position="108"/>
        <end position="126"/>
    </location>
</feature>
<dbReference type="Proteomes" id="UP001152484">
    <property type="component" value="Unassembled WGS sequence"/>
</dbReference>
<accession>A0A9P1ED81</accession>
<reference evidence="3" key="1">
    <citation type="submission" date="2022-07" db="EMBL/GenBank/DDBJ databases">
        <authorList>
            <person name="Macas J."/>
            <person name="Novak P."/>
            <person name="Neumann P."/>
        </authorList>
    </citation>
    <scope>NUCLEOTIDE SEQUENCE</scope>
</reference>
<dbReference type="PANTHER" id="PTHR34961">
    <property type="entry name" value="TRANSMEMBRANE PROTEIN"/>
    <property type="match status" value="1"/>
</dbReference>
<proteinExistence type="predicted"/>
<organism evidence="3 4">
    <name type="scientific">Cuscuta europaea</name>
    <name type="common">European dodder</name>
    <dbReference type="NCBI Taxonomy" id="41803"/>
    <lineage>
        <taxon>Eukaryota</taxon>
        <taxon>Viridiplantae</taxon>
        <taxon>Streptophyta</taxon>
        <taxon>Embryophyta</taxon>
        <taxon>Tracheophyta</taxon>
        <taxon>Spermatophyta</taxon>
        <taxon>Magnoliopsida</taxon>
        <taxon>eudicotyledons</taxon>
        <taxon>Gunneridae</taxon>
        <taxon>Pentapetalae</taxon>
        <taxon>asterids</taxon>
        <taxon>lamiids</taxon>
        <taxon>Solanales</taxon>
        <taxon>Convolvulaceae</taxon>
        <taxon>Cuscuteae</taxon>
        <taxon>Cuscuta</taxon>
        <taxon>Cuscuta subgen. Cuscuta</taxon>
    </lineage>
</organism>
<name>A0A9P1ED81_CUSEU</name>
<gene>
    <name evidence="3" type="ORF">CEURO_LOCUS13552</name>
</gene>
<feature type="signal peptide" evidence="2">
    <location>
        <begin position="1"/>
        <end position="25"/>
    </location>
</feature>
<evidence type="ECO:0000256" key="1">
    <source>
        <dbReference type="SAM" id="MobiDB-lite"/>
    </source>
</evidence>
<feature type="chain" id="PRO_5040113039" evidence="2">
    <location>
        <begin position="26"/>
        <end position="149"/>
    </location>
</feature>
<feature type="region of interest" description="Disordered" evidence="1">
    <location>
        <begin position="45"/>
        <end position="128"/>
    </location>
</feature>